<dbReference type="Proteomes" id="UP000242188">
    <property type="component" value="Unassembled WGS sequence"/>
</dbReference>
<evidence type="ECO:0000256" key="6">
    <source>
        <dbReference type="RuleBase" id="RU000680"/>
    </source>
</evidence>
<name>A0A210PF09_MIZYE</name>
<keyword evidence="5 6" id="KW-0472">Membrane</keyword>
<keyword evidence="3 6" id="KW-1003">Cell membrane</keyword>
<dbReference type="EMBL" id="NEDP02076743">
    <property type="protein sequence ID" value="OWF35036.1"/>
    <property type="molecule type" value="Genomic_DNA"/>
</dbReference>
<dbReference type="STRING" id="6573.A0A210PF09"/>
<dbReference type="GO" id="GO:0005901">
    <property type="term" value="C:caveola"/>
    <property type="evidence" value="ECO:0007669"/>
    <property type="project" value="UniProtKB-SubCell"/>
</dbReference>
<evidence type="ECO:0000256" key="1">
    <source>
        <dbReference type="ARBA" id="ARBA00004202"/>
    </source>
</evidence>
<keyword evidence="8" id="KW-1185">Reference proteome</keyword>
<reference evidence="7 8" key="1">
    <citation type="journal article" date="2017" name="Nat. Ecol. Evol.">
        <title>Scallop genome provides insights into evolution of bilaterian karyotype and development.</title>
        <authorList>
            <person name="Wang S."/>
            <person name="Zhang J."/>
            <person name="Jiao W."/>
            <person name="Li J."/>
            <person name="Xun X."/>
            <person name="Sun Y."/>
            <person name="Guo X."/>
            <person name="Huan P."/>
            <person name="Dong B."/>
            <person name="Zhang L."/>
            <person name="Hu X."/>
            <person name="Sun X."/>
            <person name="Wang J."/>
            <person name="Zhao C."/>
            <person name="Wang Y."/>
            <person name="Wang D."/>
            <person name="Huang X."/>
            <person name="Wang R."/>
            <person name="Lv J."/>
            <person name="Li Y."/>
            <person name="Zhang Z."/>
            <person name="Liu B."/>
            <person name="Lu W."/>
            <person name="Hui Y."/>
            <person name="Liang J."/>
            <person name="Zhou Z."/>
            <person name="Hou R."/>
            <person name="Li X."/>
            <person name="Liu Y."/>
            <person name="Li H."/>
            <person name="Ning X."/>
            <person name="Lin Y."/>
            <person name="Zhao L."/>
            <person name="Xing Q."/>
            <person name="Dou J."/>
            <person name="Li Y."/>
            <person name="Mao J."/>
            <person name="Guo H."/>
            <person name="Dou H."/>
            <person name="Li T."/>
            <person name="Mu C."/>
            <person name="Jiang W."/>
            <person name="Fu Q."/>
            <person name="Fu X."/>
            <person name="Miao Y."/>
            <person name="Liu J."/>
            <person name="Yu Q."/>
            <person name="Li R."/>
            <person name="Liao H."/>
            <person name="Li X."/>
            <person name="Kong Y."/>
            <person name="Jiang Z."/>
            <person name="Chourrout D."/>
            <person name="Li R."/>
            <person name="Bao Z."/>
        </authorList>
    </citation>
    <scope>NUCLEOTIDE SEQUENCE [LARGE SCALE GENOMIC DNA]</scope>
    <source>
        <strain evidence="7 8">PY_sf001</strain>
    </source>
</reference>
<evidence type="ECO:0000256" key="2">
    <source>
        <dbReference type="ARBA" id="ARBA00010988"/>
    </source>
</evidence>
<dbReference type="GO" id="GO:0060090">
    <property type="term" value="F:molecular adaptor activity"/>
    <property type="evidence" value="ECO:0007669"/>
    <property type="project" value="TreeGrafter"/>
</dbReference>
<keyword evidence="4 6" id="KW-0333">Golgi apparatus</keyword>
<dbReference type="GO" id="GO:0000139">
    <property type="term" value="C:Golgi membrane"/>
    <property type="evidence" value="ECO:0007669"/>
    <property type="project" value="UniProtKB-SubCell"/>
</dbReference>
<accession>A0A210PF09</accession>
<dbReference type="Pfam" id="PF01146">
    <property type="entry name" value="Caveolin"/>
    <property type="match status" value="2"/>
</dbReference>
<comment type="function">
    <text evidence="6">May act as a scaffolding protein within caveolar membranes. Interacts directly with G-protein alpha subunits and can functionally regulate their activity.</text>
</comment>
<evidence type="ECO:0000256" key="3">
    <source>
        <dbReference type="ARBA" id="ARBA00022475"/>
    </source>
</evidence>
<evidence type="ECO:0000256" key="4">
    <source>
        <dbReference type="ARBA" id="ARBA00023034"/>
    </source>
</evidence>
<organism evidence="7 8">
    <name type="scientific">Mizuhopecten yessoensis</name>
    <name type="common">Japanese scallop</name>
    <name type="synonym">Patinopecten yessoensis</name>
    <dbReference type="NCBI Taxonomy" id="6573"/>
    <lineage>
        <taxon>Eukaryota</taxon>
        <taxon>Metazoa</taxon>
        <taxon>Spiralia</taxon>
        <taxon>Lophotrochozoa</taxon>
        <taxon>Mollusca</taxon>
        <taxon>Bivalvia</taxon>
        <taxon>Autobranchia</taxon>
        <taxon>Pteriomorphia</taxon>
        <taxon>Pectinida</taxon>
        <taxon>Pectinoidea</taxon>
        <taxon>Pectinidae</taxon>
        <taxon>Mizuhopecten</taxon>
    </lineage>
</organism>
<protein>
    <recommendedName>
        <fullName evidence="6">Caveolin</fullName>
    </recommendedName>
</protein>
<comment type="subcellular location">
    <subcellularLocation>
        <location evidence="1 6">Cell membrane</location>
        <topology evidence="1 6">Peripheral membrane protein</topology>
    </subcellularLocation>
    <subcellularLocation>
        <location evidence="6">Golgi apparatus membrane</location>
        <topology evidence="6">Peripheral membrane protein</topology>
    </subcellularLocation>
    <subcellularLocation>
        <location evidence="6">Membrane</location>
        <location evidence="6">Caveola</location>
        <topology evidence="6">Peripheral membrane protein</topology>
    </subcellularLocation>
</comment>
<dbReference type="InterPro" id="IPR001612">
    <property type="entry name" value="Caveolin"/>
</dbReference>
<gene>
    <name evidence="7" type="ORF">KP79_PYT11363</name>
</gene>
<dbReference type="PANTHER" id="PTHR10844">
    <property type="entry name" value="CAVEOLIN"/>
    <property type="match status" value="1"/>
</dbReference>
<proteinExistence type="inferred from homology"/>
<evidence type="ECO:0000256" key="5">
    <source>
        <dbReference type="ARBA" id="ARBA00023136"/>
    </source>
</evidence>
<evidence type="ECO:0000313" key="7">
    <source>
        <dbReference type="EMBL" id="OWF35036.1"/>
    </source>
</evidence>
<evidence type="ECO:0000313" key="8">
    <source>
        <dbReference type="Proteomes" id="UP000242188"/>
    </source>
</evidence>
<sequence length="226" mass="25195">MASHRYEGVDLDNRDFMEINKHIKVEFDDVIGEPWGTHSFDCGSSLNRSSALDIRFGSCSYGYDRYKKANSSTTCLISRLKQTVKHPGNVLHTSIMSDTEFDLINRDPNELNNTVQAAFEDVLGEPESAHSIDCVWTNSHKCFTCGKNCCYKFMSTLCGLCIALYWGCEFAMITFNAVWCCTPGLKAYGIVLGVCQRFFGTCIACCLAPVCETIGLMFSKIQIAKS</sequence>
<dbReference type="AlphaFoldDB" id="A0A210PF09"/>
<dbReference type="PANTHER" id="PTHR10844:SF19">
    <property type="entry name" value="CAVEOLIN-2"/>
    <property type="match status" value="1"/>
</dbReference>
<comment type="similarity">
    <text evidence="2 6">Belongs to the caveolin family.</text>
</comment>
<dbReference type="OrthoDB" id="5917823at2759"/>
<dbReference type="GO" id="GO:0070836">
    <property type="term" value="P:caveola assembly"/>
    <property type="evidence" value="ECO:0007669"/>
    <property type="project" value="InterPro"/>
</dbReference>
<comment type="caution">
    <text evidence="7">The sequence shown here is derived from an EMBL/GenBank/DDBJ whole genome shotgun (WGS) entry which is preliminary data.</text>
</comment>